<reference evidence="1 2" key="1">
    <citation type="submission" date="2020-08" db="EMBL/GenBank/DDBJ databases">
        <title>Sequencing the genomes of 1000 actinobacteria strains.</title>
        <authorList>
            <person name="Klenk H.-P."/>
        </authorList>
    </citation>
    <scope>NUCLEOTIDE SEQUENCE [LARGE SCALE GENOMIC DNA]</scope>
    <source>
        <strain evidence="1 2">DSM 44320</strain>
    </source>
</reference>
<accession>A0A7W5Y7I6</accession>
<proteinExistence type="predicted"/>
<dbReference type="EMBL" id="JACIBV010000001">
    <property type="protein sequence ID" value="MBB3727368.1"/>
    <property type="molecule type" value="Genomic_DNA"/>
</dbReference>
<keyword evidence="2" id="KW-1185">Reference proteome</keyword>
<dbReference type="AlphaFoldDB" id="A0A7W5Y7I6"/>
<gene>
    <name evidence="1" type="ORF">FHR33_003228</name>
</gene>
<dbReference type="RefSeq" id="WP_183647848.1">
    <property type="nucleotide sequence ID" value="NZ_JACIBV010000001.1"/>
</dbReference>
<organism evidence="1 2">
    <name type="scientific">Nonomuraea dietziae</name>
    <dbReference type="NCBI Taxonomy" id="65515"/>
    <lineage>
        <taxon>Bacteria</taxon>
        <taxon>Bacillati</taxon>
        <taxon>Actinomycetota</taxon>
        <taxon>Actinomycetes</taxon>
        <taxon>Streptosporangiales</taxon>
        <taxon>Streptosporangiaceae</taxon>
        <taxon>Nonomuraea</taxon>
    </lineage>
</organism>
<protein>
    <submittedName>
        <fullName evidence="1">Uncharacterized protein</fullName>
    </submittedName>
</protein>
<dbReference type="Proteomes" id="UP000579945">
    <property type="component" value="Unassembled WGS sequence"/>
</dbReference>
<name>A0A7W5Y7I6_9ACTN</name>
<sequence length="57" mass="6659">MERLYDLKFGKLTWTFPHPTGDAYEWDLLRTPGRLFAKTKRELFAFDLPGSKAPTIN</sequence>
<dbReference type="GeneID" id="95389673"/>
<evidence type="ECO:0000313" key="2">
    <source>
        <dbReference type="Proteomes" id="UP000579945"/>
    </source>
</evidence>
<comment type="caution">
    <text evidence="1">The sequence shown here is derived from an EMBL/GenBank/DDBJ whole genome shotgun (WGS) entry which is preliminary data.</text>
</comment>
<evidence type="ECO:0000313" key="1">
    <source>
        <dbReference type="EMBL" id="MBB3727368.1"/>
    </source>
</evidence>